<keyword evidence="3" id="KW-0472">Membrane</keyword>
<sequence length="1343" mass="157123">MSDNKRPSSIEEMFNLAEKSQEYSELNAHLQTIKNRLRDTANKPTPEQIQSAYEFVRLLKERTWAKELQEAYTKASTRAELNNLKDEIAVYQEIEGELKKMEWVRLSRNAYFWDDAKKIVYFGLKRIDDNNFIIEAANEDWIKLSKSITDLKEINTFIDQVQASDYDSLKVKGLSHPAQKSPEPAKAAEAAPAKPKKKSKWIEFIDGQKVDETKISMPKDELELYKKYLSKSADFDDIDLDLAIPALIKAKTAWKSDLKFSDWEKLGYADTFTFTRKNTQLKILNDLLKEISADNAKLSFISTLNAYKSEWMTIKDYEREMQSISQFKSSEVFDYLSSIDERTSPLSKKQLLYLLSANNETMVYAAISKIILTWGWAGLRVSSKAELYDALKCNPILKAQFQKWLYRVTASWLDIGEYIAKWWDTKDQLDRINKFSESVWIELDKLFNEKFTKAINERIAQVKADPKYNGKEKERNEILSKLENAKSKDETSIRNFFKIKAIWLVWSLIKWKEWAGWLIVIWNNSTNEIIRKIDFEVGLWSFGWNILPVVGFSISESTDVTSRLSISGRWWVWIFGAYVIGSADYQINYSSVENAKIEWFNMKKRSLWAYWDAGITFFWGVFSYGWWVQYKERLSEWFRQKRWMLEKTLNSFSKVKSLSELDALDMKMTNKEEESTIKQDFKNILLWLGYSDNLTTAQKNALISAAKQSKLSDFDKACAMIWDKEWLTFAGIWLWVQFIAGFFPIIVGWFSVEKNSLKKEKSKNFRPVELKSSENHSVNAEAISRKFEKLWVKMDFDEKTWFYRLSPLSALKEKLNIYATDAAKANLKIEGNVLVLGQVGSMFYNEGLGTDALDCELYLWGTSWSELDISSPEVAASLQKNTPTSYITYEETFTTERRSFESWRIRMMYDDYLKSNSSKFNETMLDSSSPNWMEYNRFRYNLSQWKLNEARTALLNFLNNYAKYSKKSSAETKKVIEHIKLINDNFELAKTLADFKDILMVDIYTRTRKFNTQEELDAATDKIMAVLNKRWIPEKLAKADTVAKQQKLIASLNREELSALKKTTWWLDTQNMEGKKDLNRKGAFWRLSKRFLWSNADAVIAARGEQDTYKRQHLTAWWVPMESKNVFALVWSYKVASGPNGKPTNLAVRWRERYSSKGLDAMPPGTVSIADNKKSEIKNSDTKALLDDFASRTIYFEMVRQSLLSHINANLTEKISDKDFTTDKLKELILNKKVEINWKKIEMKSSFVFFMYWECNNESIWLEFWEITLDIKGKKQKIVPVSFGEWSNTETQNVWIQTIDYTLWMLWGKGREAVWANPNNNTTTPWWTQWTGTGVPDTWWASF</sequence>
<keyword evidence="3" id="KW-1133">Transmembrane helix</keyword>
<keyword evidence="3" id="KW-0812">Transmembrane</keyword>
<keyword evidence="1" id="KW-0175">Coiled coil</keyword>
<feature type="coiled-coil region" evidence="1">
    <location>
        <begin position="16"/>
        <end position="43"/>
    </location>
</feature>
<name>K2H081_9BACT</name>
<evidence type="ECO:0000256" key="3">
    <source>
        <dbReference type="SAM" id="Phobius"/>
    </source>
</evidence>
<comment type="caution">
    <text evidence="4">The sequence shown here is derived from an EMBL/GenBank/DDBJ whole genome shotgun (WGS) entry which is preliminary data.</text>
</comment>
<gene>
    <name evidence="4" type="ORF">ACD_2C00220G0003</name>
</gene>
<feature type="region of interest" description="Disordered" evidence="2">
    <location>
        <begin position="174"/>
        <end position="194"/>
    </location>
</feature>
<feature type="transmembrane region" description="Helical" evidence="3">
    <location>
        <begin position="608"/>
        <end position="627"/>
    </location>
</feature>
<dbReference type="EMBL" id="AMFJ01000220">
    <property type="protein sequence ID" value="EKE29140.1"/>
    <property type="molecule type" value="Genomic_DNA"/>
</dbReference>
<feature type="compositionally biased region" description="Low complexity" evidence="2">
    <location>
        <begin position="177"/>
        <end position="193"/>
    </location>
</feature>
<feature type="transmembrane region" description="Helical" evidence="3">
    <location>
        <begin position="732"/>
        <end position="752"/>
    </location>
</feature>
<evidence type="ECO:0000256" key="2">
    <source>
        <dbReference type="SAM" id="MobiDB-lite"/>
    </source>
</evidence>
<accession>K2H081</accession>
<evidence type="ECO:0000313" key="4">
    <source>
        <dbReference type="EMBL" id="EKE29140.1"/>
    </source>
</evidence>
<reference evidence="4" key="1">
    <citation type="journal article" date="2012" name="Science">
        <title>Fermentation, hydrogen, and sulfur metabolism in multiple uncultivated bacterial phyla.</title>
        <authorList>
            <person name="Wrighton K.C."/>
            <person name="Thomas B.C."/>
            <person name="Sharon I."/>
            <person name="Miller C.S."/>
            <person name="Castelle C.J."/>
            <person name="VerBerkmoes N.C."/>
            <person name="Wilkins M.J."/>
            <person name="Hettich R.L."/>
            <person name="Lipton M.S."/>
            <person name="Williams K.H."/>
            <person name="Long P.E."/>
            <person name="Banfield J.F."/>
        </authorList>
    </citation>
    <scope>NUCLEOTIDE SEQUENCE [LARGE SCALE GENOMIC DNA]</scope>
</reference>
<proteinExistence type="predicted"/>
<evidence type="ECO:0000256" key="1">
    <source>
        <dbReference type="SAM" id="Coils"/>
    </source>
</evidence>
<organism evidence="4">
    <name type="scientific">uncultured bacterium</name>
    <name type="common">gcode 4</name>
    <dbReference type="NCBI Taxonomy" id="1234023"/>
    <lineage>
        <taxon>Bacteria</taxon>
        <taxon>environmental samples</taxon>
    </lineage>
</organism>
<protein>
    <submittedName>
        <fullName evidence="4">Uncharacterized protein</fullName>
    </submittedName>
</protein>